<evidence type="ECO:0000256" key="9">
    <source>
        <dbReference type="ARBA" id="ARBA00043990"/>
    </source>
</evidence>
<dbReference type="SMART" id="SM01011">
    <property type="entry name" value="AMP_N"/>
    <property type="match status" value="1"/>
</dbReference>
<dbReference type="Pfam" id="PF05195">
    <property type="entry name" value="AMP_N"/>
    <property type="match status" value="1"/>
</dbReference>
<comment type="catalytic activity">
    <reaction evidence="15">
        <text>Xaa-L-Pro dipeptide + H2O = an L-alpha-amino acid + L-proline</text>
        <dbReference type="Rhea" id="RHEA:76407"/>
        <dbReference type="ChEBI" id="CHEBI:15377"/>
        <dbReference type="ChEBI" id="CHEBI:59869"/>
        <dbReference type="ChEBI" id="CHEBI:60039"/>
        <dbReference type="ChEBI" id="CHEBI:195196"/>
        <dbReference type="EC" id="3.4.13.9"/>
    </reaction>
</comment>
<keyword evidence="3" id="KW-0645">Protease</keyword>
<evidence type="ECO:0000256" key="11">
    <source>
        <dbReference type="ARBA" id="ARBA00044141"/>
    </source>
</evidence>
<dbReference type="OMA" id="DAHALFF"/>
<evidence type="ECO:0000256" key="4">
    <source>
        <dbReference type="ARBA" id="ARBA00022723"/>
    </source>
</evidence>
<keyword evidence="18" id="KW-1185">Reference proteome</keyword>
<gene>
    <name evidence="17" type="ORF">H696_01216</name>
</gene>
<evidence type="ECO:0000256" key="15">
    <source>
        <dbReference type="ARBA" id="ARBA00048994"/>
    </source>
</evidence>
<accession>A0A058ZCZ0</accession>
<dbReference type="Pfam" id="PF00557">
    <property type="entry name" value="Peptidase_M24"/>
    <property type="match status" value="1"/>
</dbReference>
<keyword evidence="5" id="KW-0378">Hydrolase</keyword>
<dbReference type="InterPro" id="IPR036005">
    <property type="entry name" value="Creatinase/aminopeptidase-like"/>
</dbReference>
<evidence type="ECO:0000256" key="1">
    <source>
        <dbReference type="ARBA" id="ARBA00001936"/>
    </source>
</evidence>
<evidence type="ECO:0000256" key="8">
    <source>
        <dbReference type="ARBA" id="ARBA00023211"/>
    </source>
</evidence>
<organism evidence="17">
    <name type="scientific">Fonticula alba</name>
    <name type="common">Slime mold</name>
    <dbReference type="NCBI Taxonomy" id="691883"/>
    <lineage>
        <taxon>Eukaryota</taxon>
        <taxon>Rotosphaerida</taxon>
        <taxon>Fonticulaceae</taxon>
        <taxon>Fonticula</taxon>
    </lineage>
</organism>
<comment type="subunit">
    <text evidence="2">Homodimer.</text>
</comment>
<evidence type="ECO:0000256" key="6">
    <source>
        <dbReference type="ARBA" id="ARBA00022997"/>
    </source>
</evidence>
<keyword evidence="6" id="KW-0224">Dipeptidase</keyword>
<evidence type="ECO:0000256" key="12">
    <source>
        <dbReference type="ARBA" id="ARBA00044252"/>
    </source>
</evidence>
<dbReference type="eggNOG" id="KOG2737">
    <property type="taxonomic scope" value="Eukaryota"/>
</dbReference>
<dbReference type="EMBL" id="KB932202">
    <property type="protein sequence ID" value="KCV71798.1"/>
    <property type="molecule type" value="Genomic_DNA"/>
</dbReference>
<sequence length="535" mass="57758">MSTTTTTTTTAASTFSMGAGTFEIDLAALHGAHRAKLAERMQVDAWAVLAGGVQATRDATDHEPLFRQESFFHYLFGVREAGFMGAVHLKTGRSLLFAPRLPEAYAVWMGTIHPPSHFASRYSVDGAHYVDELAAVLKAESPAGSAPPTVYVLHGVNTDSGNTTTPATFEGIEDFPVNRSTGGDGLHHHLVECRLIKTPAEVELMRYVNSVSSRAHVDVMKWAPTAVTAPGGLKEYQLEARFMHFCYHHGGARFMSYTCICGVGDHGAVLHYGHAGAPNDGACTPGQMALLDMGCEYHGYASDITCSYPMGGVFSADQRLIYDAVLASVKAVEEAIRPGVMWPDLHILCETVLVERLQAGGLIKSDTPARELVDLGVAALFMPHGMGHLLGIDTHDVGGYPAHMDNPEDLVPRATRPGLRSLRCGRRLLANMVLTVEPGIYFIEAILRPVVGTSAADVTGSDAHPLAQYLETDRVRALLDSRFGGIRIEDNVVVTETGCENLTDVPREVDDIEAVCAGRQTWAFRNRLPAHNAAD</sequence>
<dbReference type="InterPro" id="IPR007865">
    <property type="entry name" value="Aminopep_P_N"/>
</dbReference>
<dbReference type="Proteomes" id="UP000030693">
    <property type="component" value="Unassembled WGS sequence"/>
</dbReference>
<feature type="domain" description="Aminopeptidase P N-terminal" evidence="16">
    <location>
        <begin position="25"/>
        <end position="161"/>
    </location>
</feature>
<dbReference type="InterPro" id="IPR000994">
    <property type="entry name" value="Pept_M24"/>
</dbReference>
<evidence type="ECO:0000256" key="2">
    <source>
        <dbReference type="ARBA" id="ARBA00011738"/>
    </source>
</evidence>
<dbReference type="GO" id="GO:0030145">
    <property type="term" value="F:manganese ion binding"/>
    <property type="evidence" value="ECO:0007669"/>
    <property type="project" value="InterPro"/>
</dbReference>
<evidence type="ECO:0000259" key="16">
    <source>
        <dbReference type="SMART" id="SM01011"/>
    </source>
</evidence>
<evidence type="ECO:0000256" key="7">
    <source>
        <dbReference type="ARBA" id="ARBA00023049"/>
    </source>
</evidence>
<dbReference type="GO" id="GO:0006508">
    <property type="term" value="P:proteolysis"/>
    <property type="evidence" value="ECO:0007669"/>
    <property type="project" value="UniProtKB-KW"/>
</dbReference>
<evidence type="ECO:0000313" key="17">
    <source>
        <dbReference type="EMBL" id="KCV71798.1"/>
    </source>
</evidence>
<dbReference type="InterPro" id="IPR052433">
    <property type="entry name" value="X-Pro_dipept-like"/>
</dbReference>
<keyword evidence="4" id="KW-0479">Metal-binding</keyword>
<dbReference type="InterPro" id="IPR029149">
    <property type="entry name" value="Creatin/AminoP/Spt16_N"/>
</dbReference>
<protein>
    <recommendedName>
        <fullName evidence="11">Xaa-Pro dipeptidase</fullName>
        <ecNumber evidence="10">3.4.13.9</ecNumber>
    </recommendedName>
    <alternativeName>
        <fullName evidence="14">Imidodipeptidase</fullName>
    </alternativeName>
    <alternativeName>
        <fullName evidence="12">Peptidase D</fullName>
    </alternativeName>
    <alternativeName>
        <fullName evidence="13">Proline dipeptidase</fullName>
    </alternativeName>
</protein>
<dbReference type="CDD" id="cd01087">
    <property type="entry name" value="Prolidase"/>
    <property type="match status" value="1"/>
</dbReference>
<dbReference type="PANTHER" id="PTHR48480">
    <property type="match status" value="1"/>
</dbReference>
<dbReference type="OrthoDB" id="10261878at2759"/>
<dbReference type="STRING" id="691883.A0A058ZCZ0"/>
<name>A0A058ZCZ0_FONAL</name>
<dbReference type="SUPFAM" id="SSF55920">
    <property type="entry name" value="Creatinase/aminopeptidase"/>
    <property type="match status" value="1"/>
</dbReference>
<dbReference type="GO" id="GO:0070006">
    <property type="term" value="F:metalloaminopeptidase activity"/>
    <property type="evidence" value="ECO:0007669"/>
    <property type="project" value="InterPro"/>
</dbReference>
<proteinExistence type="inferred from homology"/>
<dbReference type="GeneID" id="20525941"/>
<evidence type="ECO:0000256" key="5">
    <source>
        <dbReference type="ARBA" id="ARBA00022801"/>
    </source>
</evidence>
<evidence type="ECO:0000313" key="18">
    <source>
        <dbReference type="Proteomes" id="UP000030693"/>
    </source>
</evidence>
<dbReference type="EC" id="3.4.13.9" evidence="10"/>
<dbReference type="GO" id="GO:0102009">
    <property type="term" value="F:proline dipeptidase activity"/>
    <property type="evidence" value="ECO:0007669"/>
    <property type="project" value="UniProtKB-EC"/>
</dbReference>
<comment type="similarity">
    <text evidence="9">Belongs to the peptidase M24B family. Eukaryotic-type prolidase subfamily.</text>
</comment>
<dbReference type="Gene3D" id="3.40.350.10">
    <property type="entry name" value="Creatinase/prolidase N-terminal domain"/>
    <property type="match status" value="1"/>
</dbReference>
<keyword evidence="7" id="KW-0482">Metalloprotease</keyword>
<reference evidence="17" key="1">
    <citation type="submission" date="2013-04" db="EMBL/GenBank/DDBJ databases">
        <title>The Genome Sequence of Fonticula alba ATCC 38817.</title>
        <authorList>
            <consortium name="The Broad Institute Genomics Platform"/>
            <person name="Russ C."/>
            <person name="Cuomo C."/>
            <person name="Burger G."/>
            <person name="Gray M.W."/>
            <person name="Holland P.W.H."/>
            <person name="King N."/>
            <person name="Lang F.B.F."/>
            <person name="Roger A.J."/>
            <person name="Ruiz-Trillo I."/>
            <person name="Brown M."/>
            <person name="Walker B."/>
            <person name="Young S."/>
            <person name="Zeng Q."/>
            <person name="Gargeya S."/>
            <person name="Fitzgerald M."/>
            <person name="Haas B."/>
            <person name="Abouelleil A."/>
            <person name="Allen A.W."/>
            <person name="Alvarado L."/>
            <person name="Arachchi H.M."/>
            <person name="Berlin A.M."/>
            <person name="Chapman S.B."/>
            <person name="Gainer-Dewar J."/>
            <person name="Goldberg J."/>
            <person name="Griggs A."/>
            <person name="Gujja S."/>
            <person name="Hansen M."/>
            <person name="Howarth C."/>
            <person name="Imamovic A."/>
            <person name="Ireland A."/>
            <person name="Larimer J."/>
            <person name="McCowan C."/>
            <person name="Murphy C."/>
            <person name="Pearson M."/>
            <person name="Poon T.W."/>
            <person name="Priest M."/>
            <person name="Roberts A."/>
            <person name="Saif S."/>
            <person name="Shea T."/>
            <person name="Sisk P."/>
            <person name="Sykes S."/>
            <person name="Wortman J."/>
            <person name="Nusbaum C."/>
            <person name="Birren B."/>
        </authorList>
    </citation>
    <scope>NUCLEOTIDE SEQUENCE [LARGE SCALE GENOMIC DNA]</scope>
    <source>
        <strain evidence="17">ATCC 38817</strain>
    </source>
</reference>
<dbReference type="AlphaFoldDB" id="A0A058ZCZ0"/>
<evidence type="ECO:0000256" key="3">
    <source>
        <dbReference type="ARBA" id="ARBA00022670"/>
    </source>
</evidence>
<keyword evidence="8" id="KW-0464">Manganese</keyword>
<comment type="cofactor">
    <cofactor evidence="1">
        <name>Mn(2+)</name>
        <dbReference type="ChEBI" id="CHEBI:29035"/>
    </cofactor>
</comment>
<dbReference type="Gene3D" id="3.90.230.10">
    <property type="entry name" value="Creatinase/methionine aminopeptidase superfamily"/>
    <property type="match status" value="1"/>
</dbReference>
<evidence type="ECO:0000256" key="10">
    <source>
        <dbReference type="ARBA" id="ARBA00044051"/>
    </source>
</evidence>
<dbReference type="RefSeq" id="XP_009493376.1">
    <property type="nucleotide sequence ID" value="XM_009495101.1"/>
</dbReference>
<dbReference type="SUPFAM" id="SSF53092">
    <property type="entry name" value="Creatinase/prolidase N-terminal domain"/>
    <property type="match status" value="1"/>
</dbReference>
<dbReference type="PANTHER" id="PTHR48480:SF2">
    <property type="entry name" value="PEPTIDASE D"/>
    <property type="match status" value="1"/>
</dbReference>
<evidence type="ECO:0000256" key="14">
    <source>
        <dbReference type="ARBA" id="ARBA00044351"/>
    </source>
</evidence>
<evidence type="ECO:0000256" key="13">
    <source>
        <dbReference type="ARBA" id="ARBA00044284"/>
    </source>
</evidence>